<dbReference type="GO" id="GO:0003723">
    <property type="term" value="F:RNA binding"/>
    <property type="evidence" value="ECO:0007669"/>
    <property type="project" value="InterPro"/>
</dbReference>
<dbReference type="SUPFAM" id="SSF75217">
    <property type="entry name" value="alpha/beta knot"/>
    <property type="match status" value="1"/>
</dbReference>
<keyword evidence="1" id="KW-0489">Methyltransferase</keyword>
<dbReference type="VEuPathDB" id="FungiDB:DIURU_001770"/>
<dbReference type="PANTHER" id="PTHR12029:SF11">
    <property type="entry name" value="METHYLTRANSFERASE TARBP1-RELATED"/>
    <property type="match status" value="1"/>
</dbReference>
<dbReference type="PANTHER" id="PTHR12029">
    <property type="entry name" value="RNA METHYLTRANSFERASE"/>
    <property type="match status" value="1"/>
</dbReference>
<sequence>MGGSKFYVLADLIGNHHRTPQHQMVAPTAAVLQHLDSATKRSILDDAVTKLSDPNYVELATLVAEEASDTHRDDVLNFAVKTIANDDTDRFDSLCDLLIQFGLADAFVKNVDASIAALVSRSPRNWTPGFENLVTDFQSENTQNGDDNDHDQPTLTQYLRFLEHFMRSHAQVASDLDRQLLMLLGNNDENTVKLASNVLRWRMSELTVSFKDLWHIISSLLASIHPFHHTQGYLQWLRFINGRDSLAKDGFMEELLCSDQYWHNLYQGLASVSAEHRRYCVSILQISLHHITFVVDNDYMVWHPDRAANYENSWRRFITYYEIVALDTSLHQAEAASGDIIQLLAPGSLVKPRWGICLLSTGLRATTDNVRRFALDLLLQLPEESLAVLSESDAILKQTILPYALQASHFGIDKSSMTCPFGDSWQSFVARAVSVEPTLVLPLITYFAESHESYDPTRVFTIAGIVAGLKSNVIALAPHREALASLMRHQAETPMYDRALQTLNLKLLMKFQWSEDTESMLVTFGRWDIIALLADEIRPLLKNQSLTDPRLQVLVDTETPVSSSDLATVLASGIHTSKFDSDILQENLSNGLTDDSQLEQLAEVQFASYPQVVPNDLTKLWQSAVNCLASETYAGVEKGELLFRLFAHLYPHSSFKLDPELLIGLALIPHEDEVAKQVSDFYKLRNKIDGDYWQIFAASMNKVEVTPELSEKVLPALTSNSASGDANLAIVRIAYKILPYVSKQKVAQLLAEIWFDMVASRLQLTQRELHTTLIQTILSPPILEESIANSDLAETLKQVCFSIMAQCHGRRCIFPAMTRAFLDFEGVDRLEWAVDVLVKAQLVDQGTSFQFQLEYLLPRMIDQLTDNIDTNEWYQQIYGEEEISARVYLLALFNTKLSSQFANSIYQHIWENQREYNLVKVDRKTDANEERIRVQLYQILVSLIDLADFNPLEYFDYLLAQPSPWVRVYLEWIIAYHAVSDAATVDECFKRILDGSLSPVQITGVLRILFLAAQQMSTKEESQLYQRFVPLVITFASSNKASIRHFSLSLICSIYAEVNDKRLEVDESLRVVLKGLYDSVAQVHQLKTYRPGDAQLWDICNLTLTSISGEVMKRTSERDTYDWISSDHFHRLLSPSHKSRLRHAIGDEDQGSWIITKKPNVTKNVVTQNDTMLQTKSGAWSTFVDIESDKGSDVERSDLVVVASLVDKPPNLGGICRLSDVLGAGLMTVDDIRVKQHPSFKSVAVTADRWMPITEVKIDGIVEFLRQKKREGFTLIGLEQTDQSVQLSPALQFPKKSVFLLGKEREGIPGHLLAELDMCVEIKQVGVIRSMNIQTATAVLVHAYASQHC</sequence>
<dbReference type="InterPro" id="IPR029028">
    <property type="entry name" value="Alpha/beta_knot_MTases"/>
</dbReference>
<dbReference type="OrthoDB" id="241340at2759"/>
<evidence type="ECO:0000256" key="2">
    <source>
        <dbReference type="ARBA" id="ARBA00022679"/>
    </source>
</evidence>
<evidence type="ECO:0000313" key="4">
    <source>
        <dbReference type="EMBL" id="KAA8904934.1"/>
    </source>
</evidence>
<dbReference type="SUPFAM" id="SSF48371">
    <property type="entry name" value="ARM repeat"/>
    <property type="match status" value="1"/>
</dbReference>
<protein>
    <recommendedName>
        <fullName evidence="3">tRNA/rRNA methyltransferase SpoU type domain-containing protein</fullName>
    </recommendedName>
</protein>
<dbReference type="GO" id="GO:0016423">
    <property type="term" value="F:tRNA (guanine) methyltransferase activity"/>
    <property type="evidence" value="ECO:0007669"/>
    <property type="project" value="InterPro"/>
</dbReference>
<dbReference type="Pfam" id="PF00588">
    <property type="entry name" value="SpoU_methylase"/>
    <property type="match status" value="1"/>
</dbReference>
<organism evidence="4 5">
    <name type="scientific">Diutina rugosa</name>
    <name type="common">Yeast</name>
    <name type="synonym">Candida rugosa</name>
    <dbReference type="NCBI Taxonomy" id="5481"/>
    <lineage>
        <taxon>Eukaryota</taxon>
        <taxon>Fungi</taxon>
        <taxon>Dikarya</taxon>
        <taxon>Ascomycota</taxon>
        <taxon>Saccharomycotina</taxon>
        <taxon>Pichiomycetes</taxon>
        <taxon>Debaryomycetaceae</taxon>
        <taxon>Diutina</taxon>
    </lineage>
</organism>
<dbReference type="OMA" id="VTADRWM"/>
<evidence type="ECO:0000313" key="5">
    <source>
        <dbReference type="Proteomes" id="UP000449547"/>
    </source>
</evidence>
<proteinExistence type="predicted"/>
<dbReference type="InterPro" id="IPR001537">
    <property type="entry name" value="SpoU_MeTrfase"/>
</dbReference>
<evidence type="ECO:0000256" key="1">
    <source>
        <dbReference type="ARBA" id="ARBA00022603"/>
    </source>
</evidence>
<keyword evidence="2" id="KW-0808">Transferase</keyword>
<dbReference type="InterPro" id="IPR029026">
    <property type="entry name" value="tRNA_m1G_MTases_N"/>
</dbReference>
<reference evidence="4 5" key="1">
    <citation type="submission" date="2019-07" db="EMBL/GenBank/DDBJ databases">
        <title>Genome assembly of two rare yeast pathogens: Diutina rugosa and Trichomonascus ciferrii.</title>
        <authorList>
            <person name="Mixao V."/>
            <person name="Saus E."/>
            <person name="Hansen A."/>
            <person name="Lass-Flor C."/>
            <person name="Gabaldon T."/>
        </authorList>
    </citation>
    <scope>NUCLEOTIDE SEQUENCE [LARGE SCALE GENOMIC DNA]</scope>
    <source>
        <strain evidence="4 5">CBS 613</strain>
    </source>
</reference>
<dbReference type="InterPro" id="IPR016024">
    <property type="entry name" value="ARM-type_fold"/>
</dbReference>
<dbReference type="Proteomes" id="UP000449547">
    <property type="component" value="Unassembled WGS sequence"/>
</dbReference>
<dbReference type="FunFam" id="3.40.1280.10:FF:000022">
    <property type="entry name" value="Trm3p"/>
    <property type="match status" value="1"/>
</dbReference>
<gene>
    <name evidence="4" type="ORF">DIURU_001770</name>
</gene>
<dbReference type="InterPro" id="IPR044748">
    <property type="entry name" value="Trm3/TARBP1_C"/>
</dbReference>
<dbReference type="GeneID" id="54780423"/>
<keyword evidence="5" id="KW-1185">Reference proteome</keyword>
<dbReference type="Gene3D" id="3.40.1280.10">
    <property type="match status" value="1"/>
</dbReference>
<dbReference type="RefSeq" id="XP_034013449.1">
    <property type="nucleotide sequence ID" value="XM_034154350.1"/>
</dbReference>
<accession>A0A642UT97</accession>
<dbReference type="InterPro" id="IPR045330">
    <property type="entry name" value="TRM3/TARBP1"/>
</dbReference>
<dbReference type="GO" id="GO:0030488">
    <property type="term" value="P:tRNA methylation"/>
    <property type="evidence" value="ECO:0007669"/>
    <property type="project" value="InterPro"/>
</dbReference>
<comment type="caution">
    <text evidence="4">The sequence shown here is derived from an EMBL/GenBank/DDBJ whole genome shotgun (WGS) entry which is preliminary data.</text>
</comment>
<evidence type="ECO:0000259" key="3">
    <source>
        <dbReference type="Pfam" id="PF00588"/>
    </source>
</evidence>
<dbReference type="EMBL" id="SWFT01000051">
    <property type="protein sequence ID" value="KAA8904934.1"/>
    <property type="molecule type" value="Genomic_DNA"/>
</dbReference>
<feature type="domain" description="tRNA/rRNA methyltransferase SpoU type" evidence="3">
    <location>
        <begin position="1199"/>
        <end position="1341"/>
    </location>
</feature>
<dbReference type="CDD" id="cd18091">
    <property type="entry name" value="SpoU-like_TRM3-like"/>
    <property type="match status" value="1"/>
</dbReference>
<name>A0A642UT97_DIURU</name>